<reference evidence="2" key="1">
    <citation type="journal article" date="2024" name="Gigascience">
        <title>Chromosome-level genome of the poultry shaft louse Menopon gallinae provides insight into the host-switching and adaptive evolution of parasitic lice.</title>
        <authorList>
            <person name="Xu Y."/>
            <person name="Ma L."/>
            <person name="Liu S."/>
            <person name="Liang Y."/>
            <person name="Liu Q."/>
            <person name="He Z."/>
            <person name="Tian L."/>
            <person name="Duan Y."/>
            <person name="Cai W."/>
            <person name="Li H."/>
            <person name="Song F."/>
        </authorList>
    </citation>
    <scope>NUCLEOTIDE SEQUENCE</scope>
    <source>
        <strain evidence="2">Cailab_2023a</strain>
    </source>
</reference>
<dbReference type="EMBL" id="JARGDH010000002">
    <property type="protein sequence ID" value="KAL0274538.1"/>
    <property type="molecule type" value="Genomic_DNA"/>
</dbReference>
<feature type="region of interest" description="Disordered" evidence="1">
    <location>
        <begin position="157"/>
        <end position="203"/>
    </location>
</feature>
<organism evidence="2">
    <name type="scientific">Menopon gallinae</name>
    <name type="common">poultry shaft louse</name>
    <dbReference type="NCBI Taxonomy" id="328185"/>
    <lineage>
        <taxon>Eukaryota</taxon>
        <taxon>Metazoa</taxon>
        <taxon>Ecdysozoa</taxon>
        <taxon>Arthropoda</taxon>
        <taxon>Hexapoda</taxon>
        <taxon>Insecta</taxon>
        <taxon>Pterygota</taxon>
        <taxon>Neoptera</taxon>
        <taxon>Paraneoptera</taxon>
        <taxon>Psocodea</taxon>
        <taxon>Troctomorpha</taxon>
        <taxon>Phthiraptera</taxon>
        <taxon>Amblycera</taxon>
        <taxon>Menoponidae</taxon>
        <taxon>Menopon</taxon>
    </lineage>
</organism>
<evidence type="ECO:0000313" key="2">
    <source>
        <dbReference type="EMBL" id="KAL0274538.1"/>
    </source>
</evidence>
<feature type="region of interest" description="Disordered" evidence="1">
    <location>
        <begin position="1"/>
        <end position="24"/>
    </location>
</feature>
<evidence type="ECO:0000256" key="1">
    <source>
        <dbReference type="SAM" id="MobiDB-lite"/>
    </source>
</evidence>
<accession>A0AAW2HXB2</accession>
<dbReference type="AlphaFoldDB" id="A0AAW2HXB2"/>
<proteinExistence type="predicted"/>
<name>A0AAW2HXB2_9NEOP</name>
<comment type="caution">
    <text evidence="2">The sequence shown here is derived from an EMBL/GenBank/DDBJ whole genome shotgun (WGS) entry which is preliminary data.</text>
</comment>
<sequence>MPGNLLRTLHGTTSRGFHDPMRLPGMGESYQRVQHAAGPGRRRRSRSGRRLVAGRRTPAFGRRFVGDPTRGGRFGSAAADGVGRVAGSVDAVRGVRERKRRGPAVGVLSAGRRIRRRGVRIFGRVSRGIAGVVPAPEKVHLHANAFGAAGITAPFRASEPRSEPVQGSGRQPQEENSRGRRSTRVHRRFGGAVEPGPYRNGEMAPVKRRRNRVLHSATRDGGGRVRPRDRSVRLAPSTFSERVFPLNSRRTLPEEDRHGNPMPASRPFLVRCRPRTAAGTELHRFPRGRRSRSERYRKTLFRYRFGRRALREGGGESSEELRIDHANVGAAKQNCSFRRYPTDLQRSTRKKSLVAVFSAGLLSLRKCGPHFPGVSRSPVPDISLVLG</sequence>
<gene>
    <name evidence="2" type="ORF">PYX00_002640</name>
</gene>
<protein>
    <submittedName>
        <fullName evidence="2">Uncharacterized protein</fullName>
    </submittedName>
</protein>
<feature type="compositionally biased region" description="Basic residues" evidence="1">
    <location>
        <begin position="179"/>
        <end position="189"/>
    </location>
</feature>